<keyword evidence="2" id="KW-1185">Reference proteome</keyword>
<evidence type="ECO:0000313" key="1">
    <source>
        <dbReference type="EMBL" id="AOZ05898.1"/>
    </source>
</evidence>
<proteinExistence type="predicted"/>
<name>A0ABN4TGF0_9BURK</name>
<dbReference type="Proteomes" id="UP000177515">
    <property type="component" value="Chromosome 1"/>
</dbReference>
<reference evidence="1 2" key="1">
    <citation type="submission" date="2016-10" db="EMBL/GenBank/DDBJ databases">
        <title>Complete genome sequences of three Cupriavidus strains isolated from various Malaysian environments.</title>
        <authorList>
            <person name="Abdullah A.A.-A."/>
            <person name="Shafie N.A.H."/>
            <person name="Lau N.S."/>
        </authorList>
    </citation>
    <scope>NUCLEOTIDE SEQUENCE [LARGE SCALE GENOMIC DNA]</scope>
    <source>
        <strain evidence="1 2">USMAA1020</strain>
    </source>
</reference>
<sequence length="224" mass="24781">MPIRPEHPMSTTPSTVLATTQALTATQRKVEAARAALLQFDEQFQREQQHRARVINAVRTFDALMVLRLLEGGPEDDGHVRPGAPAPKRFELGYQTPAVDLAGAVGVAEEVQAWRAVTPKASVVRAELDGLLVELVDALGEKDPFDGRFYVPHVLGTAHLLVSVGCRDRVVDGVPLRDLLHQAWRYKQRKDDANVVQAVLDRWLKPPRKQRAKPDTRANTNPGA</sequence>
<accession>A0ABN4TGF0</accession>
<organism evidence="1 2">
    <name type="scientific">Cupriavidus malaysiensis</name>
    <dbReference type="NCBI Taxonomy" id="367825"/>
    <lineage>
        <taxon>Bacteria</taxon>
        <taxon>Pseudomonadati</taxon>
        <taxon>Pseudomonadota</taxon>
        <taxon>Betaproteobacteria</taxon>
        <taxon>Burkholderiales</taxon>
        <taxon>Burkholderiaceae</taxon>
        <taxon>Cupriavidus</taxon>
    </lineage>
</organism>
<protein>
    <submittedName>
        <fullName evidence="1">Uncharacterized protein</fullName>
    </submittedName>
</protein>
<gene>
    <name evidence="1" type="ORF">BKK80_08740</name>
</gene>
<evidence type="ECO:0000313" key="2">
    <source>
        <dbReference type="Proteomes" id="UP000177515"/>
    </source>
</evidence>
<dbReference type="EMBL" id="CP017754">
    <property type="protein sequence ID" value="AOZ05898.1"/>
    <property type="molecule type" value="Genomic_DNA"/>
</dbReference>